<name>A0A380TKX3_9ZZZZ</name>
<protein>
    <submittedName>
        <fullName evidence="1">Peptidase U35, phage prohead HK97</fullName>
    </submittedName>
</protein>
<organism evidence="1">
    <name type="scientific">metagenome</name>
    <dbReference type="NCBI Taxonomy" id="256318"/>
    <lineage>
        <taxon>unclassified sequences</taxon>
        <taxon>metagenomes</taxon>
    </lineage>
</organism>
<sequence length="360" mass="38656">MNTAQHFAMLPVAPKREIHAALVEHLVSKARGRPPKGEARQYQHLHLADVARLAAGDSARQMDLDQLLSVTFSAGSHSTSDFPGLLQDAANKVLLETLEAAPPSYRAWAQRRQFRDFKAHKFLRVGDFPAFQAVPEPATMKLGTVDESRETVTLVSYTSGISFTREALINDDLGALTAIGNSIATRAAATEGELSYSLLATNPVMSDGEALFSEAHGNLAASGSALDVTSLAAGRKAMRQQVHGTMLLNLSPRFLVCGPAYETDGDRVLAEITPNSAANVNPFSGKLELVVDANITGNAWYLFADPAAWPSIVYGHLRNLESAEVWVTRNANTRALDIHAGLDFAVGAIDYRGAYCNPGA</sequence>
<reference evidence="1" key="1">
    <citation type="submission" date="2018-07" db="EMBL/GenBank/DDBJ databases">
        <authorList>
            <person name="Quirk P.G."/>
            <person name="Krulwich T.A."/>
        </authorList>
    </citation>
    <scope>NUCLEOTIDE SEQUENCE</scope>
</reference>
<gene>
    <name evidence="1" type="ORF">DF3PB_80035</name>
</gene>
<dbReference type="AlphaFoldDB" id="A0A380TKX3"/>
<proteinExistence type="predicted"/>
<dbReference type="EMBL" id="UIDG01000634">
    <property type="protein sequence ID" value="SUS08667.1"/>
    <property type="molecule type" value="Genomic_DNA"/>
</dbReference>
<accession>A0A380TKX3</accession>
<evidence type="ECO:0000313" key="1">
    <source>
        <dbReference type="EMBL" id="SUS08667.1"/>
    </source>
</evidence>
<dbReference type="Pfam" id="PF25209">
    <property type="entry name" value="Phage_capsid_4"/>
    <property type="match status" value="1"/>
</dbReference>